<dbReference type="AlphaFoldDB" id="A0A8X6NR49"/>
<protein>
    <submittedName>
        <fullName evidence="1">Uncharacterized protein</fullName>
    </submittedName>
</protein>
<evidence type="ECO:0000313" key="2">
    <source>
        <dbReference type="Proteomes" id="UP000887013"/>
    </source>
</evidence>
<evidence type="ECO:0000313" key="1">
    <source>
        <dbReference type="EMBL" id="GFT29923.1"/>
    </source>
</evidence>
<dbReference type="EMBL" id="BMAW01061153">
    <property type="protein sequence ID" value="GFT29923.1"/>
    <property type="molecule type" value="Genomic_DNA"/>
</dbReference>
<name>A0A8X6NR49_NEPPI</name>
<proteinExistence type="predicted"/>
<accession>A0A8X6NR49</accession>
<reference evidence="1" key="1">
    <citation type="submission" date="2020-08" db="EMBL/GenBank/DDBJ databases">
        <title>Multicomponent nature underlies the extraordinary mechanical properties of spider dragline silk.</title>
        <authorList>
            <person name="Kono N."/>
            <person name="Nakamura H."/>
            <person name="Mori M."/>
            <person name="Yoshida Y."/>
            <person name="Ohtoshi R."/>
            <person name="Malay A.D."/>
            <person name="Moran D.A.P."/>
            <person name="Tomita M."/>
            <person name="Numata K."/>
            <person name="Arakawa K."/>
        </authorList>
    </citation>
    <scope>NUCLEOTIDE SEQUENCE</scope>
</reference>
<sequence>MSCPEKIKSLEMEKGSRISKFAFIPVLRGKTRTVVSDRIVKALEESSFCSSNPLIKKLIVQNVQVWCIVVETSGTQSIKIICASVPYLLHLLGKANPKLKKILEDEKVISYFKFFQETDIESLLTSFCAATVIIQKGIKMCYPTMCIQLSREALVFGEFTLKSVLNMIYEGLLYVFHFVWEDLGPAFRQLCAHNRTAVKYLTQHLPAYALASAKGLILFSLLLRRVIQVAIKIFKRSVNKLFLLLRELPINSTVSEVFLRLQKILRHVLKVIASATMLQHYKNFALSIVKWCAIYSKDSFTFILKEFSHILKNCAPILKQSAHFILQFIATCLSPDGAFVKFIRLCYNSKDTLLQFLKYVEMYSHKMLQFLLYVKQLISEIGRIVYPSCRNISMHILKHFLYCLTSLNRYNSILTYTVHNILFSVYPAMKNSLKWTIIVMNFVSKLLCKLSGVILQYILICFSKLQRIGNEIFPCLVPTLCEINYTAICASNEIIQKSHNAVKRVAPSFYRALLTVTPVTFRATQEILVSSKNCVVVMYPVLLDAAVTIRPDLTDGLVVVLKDVNQAIVEVSSVYTAASCQLGVAAKDISVQLPVVLKAIDEVTVVTFYAAGEVFDTSLKARRRVLKDLNKSVLMMCSSVKTAELELLDTLDEVASPIKYLISDPSEMLYILKVLIGGGTLIVNKTCELSYPIVLKLLRAVINHNLKSIVYLQNKMKSSKDNLKRHLKNHVEQILNFMTVCFQILYDRITTSDNFKDKCPKIARQIFSVSSDMTERFNQYISNICCDVLHNAIPKFWSFFKYAISVLWHYFCDTMDDAWVLLQLISLKTWCFMCNNFPEIWRISKYCSQTSWELLCTISPGIWSYIQSASPVLWNYNRQMTQNVWNLHLQTCIHTWNVVVPLTSTTWHCAIDNCPKMWLAVSEKSKFQWKVFCYFAEHSWETVFEASFLSWGIFHKIIANTWQYGIRPVTVLTCYNTSSAVAKSIKLTQSACSKTEKIIIFLSDGLNGINTSKSDKNNNMAGDIFQKCIDFSRAKILKPNSKRLKLINTIKKLANVPSQIAETYSNHFNVDKLLNNVVTATKISFIPMSCTYNLSQKFMKKCLSVSNLYENANFLDCQFLIIP</sequence>
<organism evidence="1 2">
    <name type="scientific">Nephila pilipes</name>
    <name type="common">Giant wood spider</name>
    <name type="synonym">Nephila maculata</name>
    <dbReference type="NCBI Taxonomy" id="299642"/>
    <lineage>
        <taxon>Eukaryota</taxon>
        <taxon>Metazoa</taxon>
        <taxon>Ecdysozoa</taxon>
        <taxon>Arthropoda</taxon>
        <taxon>Chelicerata</taxon>
        <taxon>Arachnida</taxon>
        <taxon>Araneae</taxon>
        <taxon>Araneomorphae</taxon>
        <taxon>Entelegynae</taxon>
        <taxon>Araneoidea</taxon>
        <taxon>Nephilidae</taxon>
        <taxon>Nephila</taxon>
    </lineage>
</organism>
<dbReference type="Proteomes" id="UP000887013">
    <property type="component" value="Unassembled WGS sequence"/>
</dbReference>
<dbReference type="OrthoDB" id="6419695at2759"/>
<comment type="caution">
    <text evidence="1">The sequence shown here is derived from an EMBL/GenBank/DDBJ whole genome shotgun (WGS) entry which is preliminary data.</text>
</comment>
<gene>
    <name evidence="1" type="primary">AVEN_32472_1</name>
    <name evidence="1" type="ORF">NPIL_311281</name>
</gene>
<keyword evidence="2" id="KW-1185">Reference proteome</keyword>